<reference evidence="7" key="2">
    <citation type="submission" date="2020-04" db="EMBL/GenBank/DDBJ databases">
        <authorList>
            <consortium name="NCBI Genome Project"/>
        </authorList>
    </citation>
    <scope>NUCLEOTIDE SEQUENCE</scope>
    <source>
        <strain evidence="7">CBS 342.82</strain>
    </source>
</reference>
<dbReference type="RefSeq" id="XP_033460990.1">
    <property type="nucleotide sequence ID" value="XM_033604386.1"/>
</dbReference>
<protein>
    <submittedName>
        <fullName evidence="7">Uncharacterized protein</fullName>
    </submittedName>
</protein>
<evidence type="ECO:0000256" key="2">
    <source>
        <dbReference type="ARBA" id="ARBA00007175"/>
    </source>
</evidence>
<feature type="compositionally biased region" description="Acidic residues" evidence="5">
    <location>
        <begin position="157"/>
        <end position="169"/>
    </location>
</feature>
<dbReference type="PANTHER" id="PTHR14577:SF0">
    <property type="entry name" value="NUCLEOLAR PROTEIN 12"/>
    <property type="match status" value="1"/>
</dbReference>
<feature type="compositionally biased region" description="Acidic residues" evidence="5">
    <location>
        <begin position="97"/>
        <end position="114"/>
    </location>
</feature>
<organism evidence="7">
    <name type="scientific">Dissoconium aciculare CBS 342.82</name>
    <dbReference type="NCBI Taxonomy" id="1314786"/>
    <lineage>
        <taxon>Eukaryota</taxon>
        <taxon>Fungi</taxon>
        <taxon>Dikarya</taxon>
        <taxon>Ascomycota</taxon>
        <taxon>Pezizomycotina</taxon>
        <taxon>Dothideomycetes</taxon>
        <taxon>Dothideomycetidae</taxon>
        <taxon>Mycosphaerellales</taxon>
        <taxon>Dissoconiaceae</taxon>
        <taxon>Dissoconium</taxon>
    </lineage>
</organism>
<gene>
    <name evidence="7" type="ORF">K489DRAFT_378332</name>
</gene>
<dbReference type="OrthoDB" id="551633at2759"/>
<dbReference type="GO" id="GO:0019843">
    <property type="term" value="F:rRNA binding"/>
    <property type="evidence" value="ECO:0007669"/>
    <property type="project" value="TreeGrafter"/>
</dbReference>
<dbReference type="AlphaFoldDB" id="A0A6J3M8M6"/>
<feature type="compositionally biased region" description="Acidic residues" evidence="5">
    <location>
        <begin position="134"/>
        <end position="144"/>
    </location>
</feature>
<dbReference type="Pfam" id="PF09805">
    <property type="entry name" value="Nop25"/>
    <property type="match status" value="1"/>
</dbReference>
<feature type="compositionally biased region" description="Basic and acidic residues" evidence="5">
    <location>
        <begin position="52"/>
        <end position="96"/>
    </location>
</feature>
<reference evidence="7" key="1">
    <citation type="submission" date="2020-01" db="EMBL/GenBank/DDBJ databases">
        <authorList>
            <consortium name="DOE Joint Genome Institute"/>
            <person name="Haridas S."/>
            <person name="Albert R."/>
            <person name="Binder M."/>
            <person name="Bloem J."/>
            <person name="Labutti K."/>
            <person name="Salamov A."/>
            <person name="Andreopoulos B."/>
            <person name="Baker S.E."/>
            <person name="Barry K."/>
            <person name="Bills G."/>
            <person name="Bluhm B.H."/>
            <person name="Cannon C."/>
            <person name="Castanera R."/>
            <person name="Culley D.E."/>
            <person name="Daum C."/>
            <person name="Ezra D."/>
            <person name="Gonzalez J.B."/>
            <person name="Henrissat B."/>
            <person name="Kuo A."/>
            <person name="Liang C."/>
            <person name="Lipzen A."/>
            <person name="Lutzoni F."/>
            <person name="Magnuson J."/>
            <person name="Mondo S."/>
            <person name="Nolan M."/>
            <person name="Ohm R."/>
            <person name="Pangilinan J."/>
            <person name="Park H.-J."/>
            <person name="Ramirez L."/>
            <person name="Alfaro M."/>
            <person name="Sun H."/>
            <person name="Tritt A."/>
            <person name="Yoshinaga Y."/>
            <person name="Zwiers L.-H."/>
            <person name="Turgeon B.G."/>
            <person name="Goodwin S.B."/>
            <person name="Spatafora J.W."/>
            <person name="Crous P.W."/>
            <person name="Grigoriev I.V."/>
        </authorList>
    </citation>
    <scope>NUCLEOTIDE SEQUENCE</scope>
    <source>
        <strain evidence="7">CBS 342.82</strain>
    </source>
</reference>
<feature type="region of interest" description="Disordered" evidence="5">
    <location>
        <begin position="40"/>
        <end position="239"/>
    </location>
</feature>
<dbReference type="Proteomes" id="UP000504637">
    <property type="component" value="Unplaced"/>
</dbReference>
<evidence type="ECO:0000313" key="6">
    <source>
        <dbReference type="Proteomes" id="UP000504637"/>
    </source>
</evidence>
<name>A0A6J3M8M6_9PEZI</name>
<evidence type="ECO:0000256" key="4">
    <source>
        <dbReference type="ARBA" id="ARBA00023242"/>
    </source>
</evidence>
<accession>A0A6J3M8M6</accession>
<dbReference type="GO" id="GO:0005730">
    <property type="term" value="C:nucleolus"/>
    <property type="evidence" value="ECO:0007669"/>
    <property type="project" value="UniProtKB-SubCell"/>
</dbReference>
<dbReference type="InterPro" id="IPR019186">
    <property type="entry name" value="Nucleolar_protein_12"/>
</dbReference>
<evidence type="ECO:0000256" key="5">
    <source>
        <dbReference type="SAM" id="MobiDB-lite"/>
    </source>
</evidence>
<sequence length="239" mass="27174">MPFRVTKRPPPSKVKPIKAPKTLELTFDAGARQDYLTGFSKRKKARAQAARESAEAKEKEERVRERRALRDKRKTDLEEHVALIAKEMRRQTRIMDGEEDAGLSSDDEDDEDDGEKGGKDWDGIPDPTPATAIPEEDAEAEYIDEDKYTTVTVEAMGESDEDGEEEEIDYAALDAAKASELHAKRNARRRPWEKRNPDGSLQPKAKKQKFRYESKADRQATRQKQKSKNAKKAASRRDG</sequence>
<keyword evidence="3" id="KW-0175">Coiled coil</keyword>
<keyword evidence="6" id="KW-1185">Reference proteome</keyword>
<evidence type="ECO:0000256" key="3">
    <source>
        <dbReference type="ARBA" id="ARBA00023054"/>
    </source>
</evidence>
<feature type="compositionally biased region" description="Basic residues" evidence="5">
    <location>
        <begin position="221"/>
        <end position="239"/>
    </location>
</feature>
<feature type="compositionally biased region" description="Basic and acidic residues" evidence="5">
    <location>
        <begin position="210"/>
        <end position="220"/>
    </location>
</feature>
<comment type="similarity">
    <text evidence="2">Belongs to the RRP17 family.</text>
</comment>
<evidence type="ECO:0000256" key="1">
    <source>
        <dbReference type="ARBA" id="ARBA00004604"/>
    </source>
</evidence>
<dbReference type="GeneID" id="54362186"/>
<evidence type="ECO:0000313" key="7">
    <source>
        <dbReference type="RefSeq" id="XP_033460990.1"/>
    </source>
</evidence>
<dbReference type="PANTHER" id="PTHR14577">
    <property type="entry name" value="NUCLEOLAR PROTEIN 12"/>
    <property type="match status" value="1"/>
</dbReference>
<keyword evidence="4" id="KW-0539">Nucleus</keyword>
<reference evidence="7" key="3">
    <citation type="submission" date="2025-08" db="UniProtKB">
        <authorList>
            <consortium name="RefSeq"/>
        </authorList>
    </citation>
    <scope>IDENTIFICATION</scope>
    <source>
        <strain evidence="7">CBS 342.82</strain>
    </source>
</reference>
<comment type="subcellular location">
    <subcellularLocation>
        <location evidence="1">Nucleus</location>
        <location evidence="1">Nucleolus</location>
    </subcellularLocation>
</comment>
<proteinExistence type="inferred from homology"/>